<dbReference type="InterPro" id="IPR021736">
    <property type="entry name" value="DUF3305"/>
</dbReference>
<dbReference type="Pfam" id="PF11749">
    <property type="entry name" value="DUF3305"/>
    <property type="match status" value="1"/>
</dbReference>
<evidence type="ECO:0000313" key="3">
    <source>
        <dbReference type="Proteomes" id="UP000572377"/>
    </source>
</evidence>
<sequence length="179" mass="20191">MPVGVVIRRTPGVTRWAKYAWKGVSALPGAPDEVWRELRSDGEVVDIHVGTRPLELWRSEAEAYLAALSSEVPSIFAVLRKVPGAPADRPFDLLLVTASPYEAQDYTEGGDEIVEQIPMPDAVRAWIGAFVEAHYEEETFVKRRRDKRAERHEDGRGDPRIQQPGDVYRSPGALRRRME</sequence>
<dbReference type="EMBL" id="JABFBC010000001">
    <property type="protein sequence ID" value="NNU80379.1"/>
    <property type="molecule type" value="Genomic_DNA"/>
</dbReference>
<dbReference type="Proteomes" id="UP000572377">
    <property type="component" value="Unassembled WGS sequence"/>
</dbReference>
<accession>A0A849L283</accession>
<organism evidence="2 3">
    <name type="scientific">Halovulum dunhuangense</name>
    <dbReference type="NCBI Taxonomy" id="1505036"/>
    <lineage>
        <taxon>Bacteria</taxon>
        <taxon>Pseudomonadati</taxon>
        <taxon>Pseudomonadota</taxon>
        <taxon>Alphaproteobacteria</taxon>
        <taxon>Rhodobacterales</taxon>
        <taxon>Paracoccaceae</taxon>
        <taxon>Halovulum</taxon>
    </lineage>
</organism>
<feature type="compositionally biased region" description="Basic and acidic residues" evidence="1">
    <location>
        <begin position="142"/>
        <end position="159"/>
    </location>
</feature>
<reference evidence="2 3" key="1">
    <citation type="submission" date="2020-05" db="EMBL/GenBank/DDBJ databases">
        <title>Gimesia benthica sp. nov., a novel planctomycete isolated from a deep-sea water sample of the Northwest Indian Ocean.</title>
        <authorList>
            <person name="Wang J."/>
            <person name="Ruan C."/>
            <person name="Song L."/>
            <person name="Zhu Y."/>
            <person name="Li A."/>
            <person name="Zheng X."/>
            <person name="Wang L."/>
            <person name="Lu Z."/>
            <person name="Huang Y."/>
            <person name="Du W."/>
            <person name="Zhou Y."/>
            <person name="Huang L."/>
            <person name="Dai X."/>
        </authorList>
    </citation>
    <scope>NUCLEOTIDE SEQUENCE [LARGE SCALE GENOMIC DNA]</scope>
    <source>
        <strain evidence="2 3">YYQ-30</strain>
    </source>
</reference>
<gene>
    <name evidence="2" type="ORF">HMH01_07980</name>
</gene>
<evidence type="ECO:0000313" key="2">
    <source>
        <dbReference type="EMBL" id="NNU80379.1"/>
    </source>
</evidence>
<comment type="caution">
    <text evidence="2">The sequence shown here is derived from an EMBL/GenBank/DDBJ whole genome shotgun (WGS) entry which is preliminary data.</text>
</comment>
<name>A0A849L283_9RHOB</name>
<protein>
    <submittedName>
        <fullName evidence="2">DUF3305 domain-containing protein</fullName>
    </submittedName>
</protein>
<evidence type="ECO:0000256" key="1">
    <source>
        <dbReference type="SAM" id="MobiDB-lite"/>
    </source>
</evidence>
<dbReference type="AlphaFoldDB" id="A0A849L283"/>
<keyword evidence="3" id="KW-1185">Reference proteome</keyword>
<proteinExistence type="predicted"/>
<feature type="region of interest" description="Disordered" evidence="1">
    <location>
        <begin position="142"/>
        <end position="179"/>
    </location>
</feature>